<name>A0AAP8NKN1_9BACT</name>
<dbReference type="Proteomes" id="UP000235914">
    <property type="component" value="Unassembled WGS sequence"/>
</dbReference>
<evidence type="ECO:0000256" key="1">
    <source>
        <dbReference type="SAM" id="MobiDB-lite"/>
    </source>
</evidence>
<dbReference type="AlphaFoldDB" id="A0AAP8NKN1"/>
<gene>
    <name evidence="2" type="ORF">CXU09_11335</name>
</gene>
<evidence type="ECO:0000313" key="2">
    <source>
        <dbReference type="EMBL" id="PNC53876.1"/>
    </source>
</evidence>
<reference evidence="2 3" key="1">
    <citation type="journal article" date="2017" name="BMC Genomics">
        <title>Genome sequencing of 39 Akkermansia muciniphila isolates reveals its population structure, genomic and functional diverisity, and global distribution in mammalian gut microbiotas.</title>
        <authorList>
            <person name="Guo X."/>
            <person name="Li S."/>
            <person name="Zhang J."/>
            <person name="Wu F."/>
            <person name="Li X."/>
            <person name="Wu D."/>
            <person name="Zhang M."/>
            <person name="Ou Z."/>
            <person name="Jie Z."/>
            <person name="Yan Q."/>
            <person name="Li P."/>
            <person name="Yi J."/>
            <person name="Peng Y."/>
        </authorList>
    </citation>
    <scope>NUCLEOTIDE SEQUENCE [LARGE SCALE GENOMIC DNA]</scope>
    <source>
        <strain evidence="2 3">GP43</strain>
    </source>
</reference>
<dbReference type="RefSeq" id="WP_102736127.1">
    <property type="nucleotide sequence ID" value="NZ_PJKN01000007.1"/>
</dbReference>
<sequence>MMSPSIDALFKKYLHCLIFLWFGGGTLLGCFCSQAEEPLPDGDTGALSIESKTALYSADCYITGEENEDDKKRSSIGIGESFTLTLTGKPMGDIKKLTWAFVSGKELVEEIGEDKLKGTAKITLSVRKDLTPDQLKNQSSITLKVTTSEGRTVTMQDSMVVFFPTGMTATHRGVGTPEVGCNNRGATQPSAQLVVTLQPTNVSFKNIKIIERDLGSDPNNPRRTLDPGHTGHGVDNAIEVNNANRFADHLKGTVAHQDIQGKIHILPQEWRWKCSWRVHKGRGGPIAISGNDDVGQIGEMVEQRFKFYYNLNPQTGRISAVCGEVSKFGCTAMAYSDGTGNHYNYLGPKETD</sequence>
<evidence type="ECO:0000313" key="3">
    <source>
        <dbReference type="Proteomes" id="UP000235914"/>
    </source>
</evidence>
<proteinExistence type="predicted"/>
<organism evidence="2 3">
    <name type="scientific">Akkermansia muciniphila</name>
    <dbReference type="NCBI Taxonomy" id="239935"/>
    <lineage>
        <taxon>Bacteria</taxon>
        <taxon>Pseudomonadati</taxon>
        <taxon>Verrucomicrobiota</taxon>
        <taxon>Verrucomicrobiia</taxon>
        <taxon>Verrucomicrobiales</taxon>
        <taxon>Akkermansiaceae</taxon>
        <taxon>Akkermansia</taxon>
    </lineage>
</organism>
<protein>
    <submittedName>
        <fullName evidence="2">Uncharacterized protein</fullName>
    </submittedName>
</protein>
<comment type="caution">
    <text evidence="2">The sequence shown here is derived from an EMBL/GenBank/DDBJ whole genome shotgun (WGS) entry which is preliminary data.</text>
</comment>
<accession>A0AAP8NKN1</accession>
<dbReference type="EMBL" id="PJKN01000007">
    <property type="protein sequence ID" value="PNC53876.1"/>
    <property type="molecule type" value="Genomic_DNA"/>
</dbReference>
<feature type="region of interest" description="Disordered" evidence="1">
    <location>
        <begin position="213"/>
        <end position="232"/>
    </location>
</feature>